<organism evidence="1 2">
    <name type="scientific">Knufia fluminis</name>
    <dbReference type="NCBI Taxonomy" id="191047"/>
    <lineage>
        <taxon>Eukaryota</taxon>
        <taxon>Fungi</taxon>
        <taxon>Dikarya</taxon>
        <taxon>Ascomycota</taxon>
        <taxon>Pezizomycotina</taxon>
        <taxon>Eurotiomycetes</taxon>
        <taxon>Chaetothyriomycetidae</taxon>
        <taxon>Chaetothyriales</taxon>
        <taxon>Trichomeriaceae</taxon>
        <taxon>Knufia</taxon>
    </lineage>
</organism>
<sequence length="180" mass="20441">MPIRKAMFNGSLTICYDDYNGFDVLEKLTSKPEIAWLLENITTLHIDGFNGRSRLWSAAGYHRILPFLGGATEVHVHFDATRHCYTDRDSDCYTSEWAALLADGYKAEFDAGHKDHEFSYAAGLLKVDGLAKLLEENGRGDCEVYLSTHVTWLAHYRVGWQQMVMFRVTSEGLEAVERRG</sequence>
<evidence type="ECO:0000313" key="2">
    <source>
        <dbReference type="Proteomes" id="UP001316803"/>
    </source>
</evidence>
<dbReference type="AlphaFoldDB" id="A0AAN8EEX5"/>
<comment type="caution">
    <text evidence="1">The sequence shown here is derived from an EMBL/GenBank/DDBJ whole genome shotgun (WGS) entry which is preliminary data.</text>
</comment>
<evidence type="ECO:0000313" key="1">
    <source>
        <dbReference type="EMBL" id="KAK5948045.1"/>
    </source>
</evidence>
<proteinExistence type="predicted"/>
<name>A0AAN8EEX5_9EURO</name>
<dbReference type="Proteomes" id="UP001316803">
    <property type="component" value="Unassembled WGS sequence"/>
</dbReference>
<gene>
    <name evidence="1" type="ORF">OHC33_010886</name>
</gene>
<dbReference type="EMBL" id="JAKLMC020000054">
    <property type="protein sequence ID" value="KAK5948045.1"/>
    <property type="molecule type" value="Genomic_DNA"/>
</dbReference>
<accession>A0AAN8EEX5</accession>
<protein>
    <submittedName>
        <fullName evidence="1">Uncharacterized protein</fullName>
    </submittedName>
</protein>
<keyword evidence="2" id="KW-1185">Reference proteome</keyword>
<reference evidence="1 2" key="1">
    <citation type="submission" date="2022-12" db="EMBL/GenBank/DDBJ databases">
        <title>Genomic features and morphological characterization of a novel Knufia sp. strain isolated from spacecraft assembly facility.</title>
        <authorList>
            <person name="Teixeira M."/>
            <person name="Chander A.M."/>
            <person name="Stajich J.E."/>
            <person name="Venkateswaran K."/>
        </authorList>
    </citation>
    <scope>NUCLEOTIDE SEQUENCE [LARGE SCALE GENOMIC DNA]</scope>
    <source>
        <strain evidence="1 2">FJI-L2-BK-P2</strain>
    </source>
</reference>